<proteinExistence type="predicted"/>
<comment type="caution">
    <text evidence="2">The sequence shown here is derived from an EMBL/GenBank/DDBJ whole genome shotgun (WGS) entry which is preliminary data.</text>
</comment>
<feature type="chain" id="PRO_5046029966" evidence="1">
    <location>
        <begin position="38"/>
        <end position="198"/>
    </location>
</feature>
<accession>A0ABQ1ZMR2</accession>
<keyword evidence="1" id="KW-0732">Signal</keyword>
<gene>
    <name evidence="2" type="ORF">GCM10007362_08440</name>
</gene>
<feature type="signal peptide" evidence="1">
    <location>
        <begin position="1"/>
        <end position="37"/>
    </location>
</feature>
<reference evidence="3" key="1">
    <citation type="journal article" date="2019" name="Int. J. Syst. Evol. Microbiol.">
        <title>The Global Catalogue of Microorganisms (GCM) 10K type strain sequencing project: providing services to taxonomists for standard genome sequencing and annotation.</title>
        <authorList>
            <consortium name="The Broad Institute Genomics Platform"/>
            <consortium name="The Broad Institute Genome Sequencing Center for Infectious Disease"/>
            <person name="Wu L."/>
            <person name="Ma J."/>
        </authorList>
    </citation>
    <scope>NUCLEOTIDE SEQUENCE [LARGE SCALE GENOMIC DNA]</scope>
    <source>
        <strain evidence="3">CCM 8702</strain>
    </source>
</reference>
<dbReference type="EMBL" id="BMDD01000001">
    <property type="protein sequence ID" value="GGH71381.1"/>
    <property type="molecule type" value="Genomic_DNA"/>
</dbReference>
<organism evidence="2 3">
    <name type="scientific">Saccharibacillus endophyticus</name>
    <dbReference type="NCBI Taxonomy" id="2060666"/>
    <lineage>
        <taxon>Bacteria</taxon>
        <taxon>Bacillati</taxon>
        <taxon>Bacillota</taxon>
        <taxon>Bacilli</taxon>
        <taxon>Bacillales</taxon>
        <taxon>Paenibacillaceae</taxon>
        <taxon>Saccharibacillus</taxon>
    </lineage>
</organism>
<keyword evidence="3" id="KW-1185">Reference proteome</keyword>
<protein>
    <submittedName>
        <fullName evidence="2">Uncharacterized protein</fullName>
    </submittedName>
</protein>
<dbReference type="Proteomes" id="UP000605427">
    <property type="component" value="Unassembled WGS sequence"/>
</dbReference>
<evidence type="ECO:0000256" key="1">
    <source>
        <dbReference type="SAM" id="SignalP"/>
    </source>
</evidence>
<dbReference type="RefSeq" id="WP_172239512.1">
    <property type="nucleotide sequence ID" value="NZ_BMDD01000001.1"/>
</dbReference>
<evidence type="ECO:0000313" key="2">
    <source>
        <dbReference type="EMBL" id="GGH71381.1"/>
    </source>
</evidence>
<evidence type="ECO:0000313" key="3">
    <source>
        <dbReference type="Proteomes" id="UP000605427"/>
    </source>
</evidence>
<sequence length="198" mass="22165">MNIGAKKTLSTLASVALTVPLLIAPLPSAFSASTAFAAVNEAPAPPDDPAREKLLYEISVFQIAAEMMTPSAMHGNLPDLFEQKYKNRIVAETTAIAQNPNSTPTQLQKALNYVDFSLHDFFEKGNPYTSYILIKMSSYYIMHFPRSDEPGGYSEEKVQALIDKMSHLLSRIDTGEDEFTIYREFMEELIYFDSHPNV</sequence>
<name>A0ABQ1ZMR2_9BACL</name>